<dbReference type="EMBL" id="CM032186">
    <property type="protein sequence ID" value="KAG7090805.1"/>
    <property type="molecule type" value="Genomic_DNA"/>
</dbReference>
<sequence length="235" mass="25966">MITEIEPQEVVHVPAATTKTATVIFIHGLGQSNLTWSLLVQEALAPKLPHVEWILPQANHRPVSLNQGQLRPSWFNITRLPPDKHEYDEAVISESISRIESLILSQVHSGLDSRRLVIIGFSQGAALGLMTALSTLHELGGVASLSGWIPVRARHTLTPAGKLPILWCHGLTDGEIPIECGRDAVEYLRSSLEVSSELRFKTYPKLAHNICDEELNDLVSWLESVLDHRCVCAAK</sequence>
<evidence type="ECO:0000256" key="8">
    <source>
        <dbReference type="ARBA" id="ARBA00031195"/>
    </source>
</evidence>
<evidence type="ECO:0000256" key="2">
    <source>
        <dbReference type="ARBA" id="ARBA00012423"/>
    </source>
</evidence>
<evidence type="ECO:0000313" key="11">
    <source>
        <dbReference type="EMBL" id="KAG7090805.1"/>
    </source>
</evidence>
<dbReference type="AlphaFoldDB" id="A0A9P7RWP9"/>
<accession>A0A9P7RWP9</accession>
<dbReference type="GeneID" id="66078965"/>
<keyword evidence="6" id="KW-0276">Fatty acid metabolism</keyword>
<keyword evidence="4" id="KW-0719">Serine esterase</keyword>
<keyword evidence="12" id="KW-1185">Reference proteome</keyword>
<comment type="caution">
    <text evidence="11">The sequence shown here is derived from an EMBL/GenBank/DDBJ whole genome shotgun (WGS) entry which is preliminary data.</text>
</comment>
<dbReference type="InterPro" id="IPR029058">
    <property type="entry name" value="AB_hydrolase_fold"/>
</dbReference>
<evidence type="ECO:0000256" key="5">
    <source>
        <dbReference type="ARBA" id="ARBA00022801"/>
    </source>
</evidence>
<evidence type="ECO:0000256" key="6">
    <source>
        <dbReference type="ARBA" id="ARBA00022832"/>
    </source>
</evidence>
<dbReference type="GO" id="GO:0006631">
    <property type="term" value="P:fatty acid metabolic process"/>
    <property type="evidence" value="ECO:0007669"/>
    <property type="project" value="UniProtKB-KW"/>
</dbReference>
<dbReference type="InterPro" id="IPR050565">
    <property type="entry name" value="LYPA1-2/EST-like"/>
</dbReference>
<dbReference type="Gene3D" id="3.40.50.1820">
    <property type="entry name" value="alpha/beta hydrolase"/>
    <property type="match status" value="1"/>
</dbReference>
<dbReference type="InterPro" id="IPR003140">
    <property type="entry name" value="PLipase/COase/thioEstase"/>
</dbReference>
<evidence type="ECO:0000256" key="7">
    <source>
        <dbReference type="ARBA" id="ARBA00029392"/>
    </source>
</evidence>
<comment type="catalytic activity">
    <reaction evidence="9">
        <text>S-hexadecanoyl-L-cysteinyl-[protein] + H2O = L-cysteinyl-[protein] + hexadecanoate + H(+)</text>
        <dbReference type="Rhea" id="RHEA:19233"/>
        <dbReference type="Rhea" id="RHEA-COMP:10131"/>
        <dbReference type="Rhea" id="RHEA-COMP:11032"/>
        <dbReference type="ChEBI" id="CHEBI:7896"/>
        <dbReference type="ChEBI" id="CHEBI:15377"/>
        <dbReference type="ChEBI" id="CHEBI:15378"/>
        <dbReference type="ChEBI" id="CHEBI:29950"/>
        <dbReference type="ChEBI" id="CHEBI:74151"/>
        <dbReference type="EC" id="3.1.2.22"/>
    </reaction>
</comment>
<evidence type="ECO:0000256" key="3">
    <source>
        <dbReference type="ARBA" id="ARBA00014923"/>
    </source>
</evidence>
<dbReference type="PANTHER" id="PTHR10655">
    <property type="entry name" value="LYSOPHOSPHOLIPASE-RELATED"/>
    <property type="match status" value="1"/>
</dbReference>
<keyword evidence="6" id="KW-0443">Lipid metabolism</keyword>
<dbReference type="KEGG" id="more:E1B28_009889"/>
<dbReference type="EC" id="3.1.2.22" evidence="2"/>
<dbReference type="SUPFAM" id="SSF53474">
    <property type="entry name" value="alpha/beta-Hydrolases"/>
    <property type="match status" value="1"/>
</dbReference>
<dbReference type="Pfam" id="PF02230">
    <property type="entry name" value="Abhydrolase_2"/>
    <property type="match status" value="1"/>
</dbReference>
<evidence type="ECO:0000256" key="4">
    <source>
        <dbReference type="ARBA" id="ARBA00022487"/>
    </source>
</evidence>
<proteinExistence type="inferred from homology"/>
<evidence type="ECO:0000256" key="1">
    <source>
        <dbReference type="ARBA" id="ARBA00006499"/>
    </source>
</evidence>
<evidence type="ECO:0000256" key="9">
    <source>
        <dbReference type="ARBA" id="ARBA00047337"/>
    </source>
</evidence>
<comment type="function">
    <text evidence="7">Hydrolyzes fatty acids from S-acylated cysteine residues in proteins with a strong preference for palmitoylated G-alpha proteins over other acyl substrates. Mediates the deacylation of G-alpha proteins such as GPA1 in vivo, but has weak or no activity toward palmitoylated Ras proteins. Has weak lysophospholipase activity in vitro; however such activity may not exist in vivo.</text>
</comment>
<reference evidence="11" key="1">
    <citation type="journal article" date="2021" name="Genome Biol. Evol.">
        <title>The assembled and annotated genome of the fairy-ring fungus Marasmius oreades.</title>
        <authorList>
            <person name="Hiltunen M."/>
            <person name="Ament-Velasquez S.L."/>
            <person name="Johannesson H."/>
        </authorList>
    </citation>
    <scope>NUCLEOTIDE SEQUENCE</scope>
    <source>
        <strain evidence="11">03SP1</strain>
    </source>
</reference>
<dbReference type="GO" id="GO:0052689">
    <property type="term" value="F:carboxylic ester hydrolase activity"/>
    <property type="evidence" value="ECO:0007669"/>
    <property type="project" value="UniProtKB-KW"/>
</dbReference>
<dbReference type="Proteomes" id="UP001049176">
    <property type="component" value="Chromosome 6"/>
</dbReference>
<protein>
    <recommendedName>
        <fullName evidence="3">Acyl-protein thioesterase 1</fullName>
        <ecNumber evidence="2">3.1.2.22</ecNumber>
    </recommendedName>
    <alternativeName>
        <fullName evidence="8">Palmitoyl-protein hydrolase</fullName>
    </alternativeName>
</protein>
<organism evidence="11 12">
    <name type="scientific">Marasmius oreades</name>
    <name type="common">fairy-ring Marasmius</name>
    <dbReference type="NCBI Taxonomy" id="181124"/>
    <lineage>
        <taxon>Eukaryota</taxon>
        <taxon>Fungi</taxon>
        <taxon>Dikarya</taxon>
        <taxon>Basidiomycota</taxon>
        <taxon>Agaricomycotina</taxon>
        <taxon>Agaricomycetes</taxon>
        <taxon>Agaricomycetidae</taxon>
        <taxon>Agaricales</taxon>
        <taxon>Marasmiineae</taxon>
        <taxon>Marasmiaceae</taxon>
        <taxon>Marasmius</taxon>
    </lineage>
</organism>
<dbReference type="GO" id="GO:0005737">
    <property type="term" value="C:cytoplasm"/>
    <property type="evidence" value="ECO:0007669"/>
    <property type="project" value="TreeGrafter"/>
</dbReference>
<name>A0A9P7RWP9_9AGAR</name>
<gene>
    <name evidence="11" type="ORF">E1B28_009889</name>
</gene>
<evidence type="ECO:0000259" key="10">
    <source>
        <dbReference type="Pfam" id="PF02230"/>
    </source>
</evidence>
<dbReference type="RefSeq" id="XP_043007275.1">
    <property type="nucleotide sequence ID" value="XM_043154817.1"/>
</dbReference>
<feature type="domain" description="Phospholipase/carboxylesterase/thioesterase" evidence="10">
    <location>
        <begin position="15"/>
        <end position="224"/>
    </location>
</feature>
<dbReference type="PANTHER" id="PTHR10655:SF17">
    <property type="entry name" value="LYSOPHOSPHOLIPASE-LIKE PROTEIN 1"/>
    <property type="match status" value="1"/>
</dbReference>
<dbReference type="OrthoDB" id="2418081at2759"/>
<comment type="similarity">
    <text evidence="1">Belongs to the AB hydrolase superfamily. AB hydrolase 2 family.</text>
</comment>
<keyword evidence="5" id="KW-0378">Hydrolase</keyword>
<evidence type="ECO:0000313" key="12">
    <source>
        <dbReference type="Proteomes" id="UP001049176"/>
    </source>
</evidence>
<dbReference type="GO" id="GO:0008474">
    <property type="term" value="F:palmitoyl-(protein) hydrolase activity"/>
    <property type="evidence" value="ECO:0007669"/>
    <property type="project" value="UniProtKB-EC"/>
</dbReference>